<dbReference type="Pfam" id="PF12787">
    <property type="entry name" value="EcsC"/>
    <property type="match status" value="1"/>
</dbReference>
<reference evidence="1 2" key="1">
    <citation type="journal article" date="2016" name="Nat. Commun.">
        <title>Thousands of microbial genomes shed light on interconnected biogeochemical processes in an aquifer system.</title>
        <authorList>
            <person name="Anantharaman K."/>
            <person name="Brown C.T."/>
            <person name="Hug L.A."/>
            <person name="Sharon I."/>
            <person name="Castelle C.J."/>
            <person name="Probst A.J."/>
            <person name="Thomas B.C."/>
            <person name="Singh A."/>
            <person name="Wilkins M.J."/>
            <person name="Karaoz U."/>
            <person name="Brodie E.L."/>
            <person name="Williams K.H."/>
            <person name="Hubbard S.S."/>
            <person name="Banfield J.F."/>
        </authorList>
    </citation>
    <scope>NUCLEOTIDE SEQUENCE [LARGE SCALE GENOMIC DNA]</scope>
</reference>
<comment type="caution">
    <text evidence="1">The sequence shown here is derived from an EMBL/GenBank/DDBJ whole genome shotgun (WGS) entry which is preliminary data.</text>
</comment>
<gene>
    <name evidence="1" type="ORF">A2519_16660</name>
</gene>
<evidence type="ECO:0000313" key="2">
    <source>
        <dbReference type="Proteomes" id="UP000179243"/>
    </source>
</evidence>
<evidence type="ECO:0000313" key="1">
    <source>
        <dbReference type="EMBL" id="OGK02299.1"/>
    </source>
</evidence>
<accession>A0A1F7F6M7</accession>
<protein>
    <recommendedName>
        <fullName evidence="3">EcsC family protein</fullName>
    </recommendedName>
</protein>
<name>A0A1F7F6M7_UNCRA</name>
<evidence type="ECO:0008006" key="3">
    <source>
        <dbReference type="Google" id="ProtNLM"/>
    </source>
</evidence>
<dbReference type="EMBL" id="MFYX01000110">
    <property type="protein sequence ID" value="OGK02299.1"/>
    <property type="molecule type" value="Genomic_DNA"/>
</dbReference>
<organism evidence="1 2">
    <name type="scientific">Candidatus Raymondbacteria bacterium RIFOXYD12_FULL_49_13</name>
    <dbReference type="NCBI Taxonomy" id="1817890"/>
    <lineage>
        <taxon>Bacteria</taxon>
        <taxon>Raymondiibacteriota</taxon>
    </lineage>
</organism>
<dbReference type="InterPro" id="IPR024787">
    <property type="entry name" value="EcsC"/>
</dbReference>
<dbReference type="Proteomes" id="UP000179243">
    <property type="component" value="Unassembled WGS sequence"/>
</dbReference>
<sequence>MEKLQIAESKARAVADTIITYGLKGVGPLESAAGLAKKYLNDARFASDEDRINTLIKWEMAKNFTTGFLTGLGGFLALPISLPAGLAASWVVQARMVSAIAILRGYNPAAKKVKTFILLCLLGNSMKEALKGVGTKIALQTGRNAAVQLPARLLVEINKRIGMRLLTKASQKGLVNLVKGIPLIGGAASGCLDAVSCRLVGNAAKAVFKKAPKKTLSATKTKKKAKKG</sequence>
<proteinExistence type="predicted"/>
<dbReference type="AlphaFoldDB" id="A0A1F7F6M7"/>